<comment type="caution">
    <text evidence="1">The sequence shown here is derived from an EMBL/GenBank/DDBJ whole genome shotgun (WGS) entry which is preliminary data.</text>
</comment>
<proteinExistence type="predicted"/>
<name>A0ACB9IGC0_9ASTR</name>
<dbReference type="EMBL" id="CM042025">
    <property type="protein sequence ID" value="KAI3807060.1"/>
    <property type="molecule type" value="Genomic_DNA"/>
</dbReference>
<reference evidence="2" key="1">
    <citation type="journal article" date="2022" name="Mol. Ecol. Resour.">
        <title>The genomes of chicory, endive, great burdock and yacon provide insights into Asteraceae palaeo-polyploidization history and plant inulin production.</title>
        <authorList>
            <person name="Fan W."/>
            <person name="Wang S."/>
            <person name="Wang H."/>
            <person name="Wang A."/>
            <person name="Jiang F."/>
            <person name="Liu H."/>
            <person name="Zhao H."/>
            <person name="Xu D."/>
            <person name="Zhang Y."/>
        </authorList>
    </citation>
    <scope>NUCLEOTIDE SEQUENCE [LARGE SCALE GENOMIC DNA]</scope>
    <source>
        <strain evidence="2">cv. Yunnan</strain>
    </source>
</reference>
<sequence>MKPAGGGDGGGLARFQSVPTTWLEALLLSDDDIIIDSPKSTFNQHPPTITTDLVDPGLILPGPDSGFLRQNSSPVEFLSHVSNSDDYGITAKANYDDHLSSPLNVKDVKFTTQMDSARFRVRAKRGFATHPRSIAERIRRTRISDRIRKLQELVPNMDKQTNTADMLEEAVEYVKFLQNQIQFSLNILRFDMMIDDDDDALIVEDEVSFQSLIAMSNVPKRRPDG</sequence>
<keyword evidence="2" id="KW-1185">Reference proteome</keyword>
<accession>A0ACB9IGC0</accession>
<evidence type="ECO:0000313" key="2">
    <source>
        <dbReference type="Proteomes" id="UP001056120"/>
    </source>
</evidence>
<dbReference type="Proteomes" id="UP001056120">
    <property type="component" value="Linkage Group LG08"/>
</dbReference>
<evidence type="ECO:0000313" key="1">
    <source>
        <dbReference type="EMBL" id="KAI3807060.1"/>
    </source>
</evidence>
<protein>
    <submittedName>
        <fullName evidence="1">Uncharacterized protein</fullName>
    </submittedName>
</protein>
<organism evidence="1 2">
    <name type="scientific">Smallanthus sonchifolius</name>
    <dbReference type="NCBI Taxonomy" id="185202"/>
    <lineage>
        <taxon>Eukaryota</taxon>
        <taxon>Viridiplantae</taxon>
        <taxon>Streptophyta</taxon>
        <taxon>Embryophyta</taxon>
        <taxon>Tracheophyta</taxon>
        <taxon>Spermatophyta</taxon>
        <taxon>Magnoliopsida</taxon>
        <taxon>eudicotyledons</taxon>
        <taxon>Gunneridae</taxon>
        <taxon>Pentapetalae</taxon>
        <taxon>asterids</taxon>
        <taxon>campanulids</taxon>
        <taxon>Asterales</taxon>
        <taxon>Asteraceae</taxon>
        <taxon>Asteroideae</taxon>
        <taxon>Heliantheae alliance</taxon>
        <taxon>Millerieae</taxon>
        <taxon>Smallanthus</taxon>
    </lineage>
</organism>
<reference evidence="1 2" key="2">
    <citation type="journal article" date="2022" name="Mol. Ecol. Resour.">
        <title>The genomes of chicory, endive, great burdock and yacon provide insights into Asteraceae paleo-polyploidization history and plant inulin production.</title>
        <authorList>
            <person name="Fan W."/>
            <person name="Wang S."/>
            <person name="Wang H."/>
            <person name="Wang A."/>
            <person name="Jiang F."/>
            <person name="Liu H."/>
            <person name="Zhao H."/>
            <person name="Xu D."/>
            <person name="Zhang Y."/>
        </authorList>
    </citation>
    <scope>NUCLEOTIDE SEQUENCE [LARGE SCALE GENOMIC DNA]</scope>
    <source>
        <strain evidence="2">cv. Yunnan</strain>
        <tissue evidence="1">Leaves</tissue>
    </source>
</reference>
<gene>
    <name evidence="1" type="ORF">L1987_22980</name>
</gene>